<keyword evidence="3" id="KW-1185">Reference proteome</keyword>
<comment type="caution">
    <text evidence="2">The sequence shown here is derived from an EMBL/GenBank/DDBJ whole genome shotgun (WGS) entry which is preliminary data.</text>
</comment>
<proteinExistence type="predicted"/>
<dbReference type="PANTHER" id="PTHR33116:SF78">
    <property type="entry name" value="OS12G0587133 PROTEIN"/>
    <property type="match status" value="1"/>
</dbReference>
<dbReference type="Pfam" id="PF13966">
    <property type="entry name" value="zf-RVT"/>
    <property type="match status" value="1"/>
</dbReference>
<dbReference type="AlphaFoldDB" id="A0A8T0MME4"/>
<sequence>MAISLSPWVIKCIDKRRRAFLWAGSNSVSGGKCLLAWPKVCRPPELGGLGFLDLNIFGYSLRMRWLWFKKTDPHKPWAGLPDSSETVVAAMFHASVSVQIGDGKGTLFWSDRWLQGKSVQELAPCLFNAVGSRVVAKRTVAQGLANDSWVRDIKGALTVQILKKARAPGKCKFFTWLALHDRCWTAERRKHHNLQDTDTCVLCAQESETIAHLLVGCSFSREVWYRVLLRLRWYVLTPDHRYFDLADWWNASRKKLQKAERKCFDSLVILISWLLWNERNRCIFDKLQPVVSPLASSSGRQLLLL</sequence>
<dbReference type="PANTHER" id="PTHR33116">
    <property type="entry name" value="REVERSE TRANSCRIPTASE ZINC-BINDING DOMAIN-CONTAINING PROTEIN-RELATED-RELATED"/>
    <property type="match status" value="1"/>
</dbReference>
<evidence type="ECO:0000313" key="3">
    <source>
        <dbReference type="Proteomes" id="UP000823388"/>
    </source>
</evidence>
<accession>A0A8T0MME4</accession>
<dbReference type="EMBL" id="CM029054">
    <property type="protein sequence ID" value="KAG2538450.1"/>
    <property type="molecule type" value="Genomic_DNA"/>
</dbReference>
<name>A0A8T0MME4_PANVG</name>
<reference evidence="2" key="1">
    <citation type="submission" date="2020-05" db="EMBL/GenBank/DDBJ databases">
        <title>WGS assembly of Panicum virgatum.</title>
        <authorList>
            <person name="Lovell J.T."/>
            <person name="Jenkins J."/>
            <person name="Shu S."/>
            <person name="Juenger T.E."/>
            <person name="Schmutz J."/>
        </authorList>
    </citation>
    <scope>NUCLEOTIDE SEQUENCE</scope>
    <source>
        <strain evidence="2">AP13</strain>
    </source>
</reference>
<organism evidence="2 3">
    <name type="scientific">Panicum virgatum</name>
    <name type="common">Blackwell switchgrass</name>
    <dbReference type="NCBI Taxonomy" id="38727"/>
    <lineage>
        <taxon>Eukaryota</taxon>
        <taxon>Viridiplantae</taxon>
        <taxon>Streptophyta</taxon>
        <taxon>Embryophyta</taxon>
        <taxon>Tracheophyta</taxon>
        <taxon>Spermatophyta</taxon>
        <taxon>Magnoliopsida</taxon>
        <taxon>Liliopsida</taxon>
        <taxon>Poales</taxon>
        <taxon>Poaceae</taxon>
        <taxon>PACMAD clade</taxon>
        <taxon>Panicoideae</taxon>
        <taxon>Panicodae</taxon>
        <taxon>Paniceae</taxon>
        <taxon>Panicinae</taxon>
        <taxon>Panicum</taxon>
        <taxon>Panicum sect. Hiantes</taxon>
    </lineage>
</organism>
<protein>
    <recommendedName>
        <fullName evidence="1">Reverse transcriptase zinc-binding domain-containing protein</fullName>
    </recommendedName>
</protein>
<dbReference type="Proteomes" id="UP000823388">
    <property type="component" value="Chromosome 9N"/>
</dbReference>
<dbReference type="InterPro" id="IPR026960">
    <property type="entry name" value="RVT-Znf"/>
</dbReference>
<gene>
    <name evidence="2" type="ORF">PVAP13_9NG381214</name>
</gene>
<feature type="domain" description="Reverse transcriptase zinc-binding" evidence="1">
    <location>
        <begin position="163"/>
        <end position="224"/>
    </location>
</feature>
<evidence type="ECO:0000259" key="1">
    <source>
        <dbReference type="Pfam" id="PF13966"/>
    </source>
</evidence>
<evidence type="ECO:0000313" key="2">
    <source>
        <dbReference type="EMBL" id="KAG2538450.1"/>
    </source>
</evidence>